<dbReference type="AlphaFoldDB" id="A0AAV3PV84"/>
<dbReference type="EMBL" id="BAABME010002651">
    <property type="protein sequence ID" value="GAA0155560.1"/>
    <property type="molecule type" value="Genomic_DNA"/>
</dbReference>
<evidence type="ECO:0000313" key="1">
    <source>
        <dbReference type="EMBL" id="GAA0155560.1"/>
    </source>
</evidence>
<evidence type="ECO:0008006" key="3">
    <source>
        <dbReference type="Google" id="ProtNLM"/>
    </source>
</evidence>
<keyword evidence="2" id="KW-1185">Reference proteome</keyword>
<evidence type="ECO:0000313" key="2">
    <source>
        <dbReference type="Proteomes" id="UP001454036"/>
    </source>
</evidence>
<accession>A0AAV3PV84</accession>
<organism evidence="1 2">
    <name type="scientific">Lithospermum erythrorhizon</name>
    <name type="common">Purple gromwell</name>
    <name type="synonym">Lithospermum officinale var. erythrorhizon</name>
    <dbReference type="NCBI Taxonomy" id="34254"/>
    <lineage>
        <taxon>Eukaryota</taxon>
        <taxon>Viridiplantae</taxon>
        <taxon>Streptophyta</taxon>
        <taxon>Embryophyta</taxon>
        <taxon>Tracheophyta</taxon>
        <taxon>Spermatophyta</taxon>
        <taxon>Magnoliopsida</taxon>
        <taxon>eudicotyledons</taxon>
        <taxon>Gunneridae</taxon>
        <taxon>Pentapetalae</taxon>
        <taxon>asterids</taxon>
        <taxon>lamiids</taxon>
        <taxon>Boraginales</taxon>
        <taxon>Boraginaceae</taxon>
        <taxon>Boraginoideae</taxon>
        <taxon>Lithospermeae</taxon>
        <taxon>Lithospermum</taxon>
    </lineage>
</organism>
<protein>
    <recommendedName>
        <fullName evidence="3">Reverse transcriptase/retrotransposon-derived protein RNase H-like domain-containing protein</fullName>
    </recommendedName>
</protein>
<name>A0AAV3PV84_LITER</name>
<sequence>MRKSGLCPSMKGIPAKGFKIGTMLGAEHEAMRIRVLKEYQDIFAWEPKDMPMIDLEPPVAGDVLQLYLVVSKSALNNVLIREEDKVQKPVYYVSRVMRGAETRERNQEADRLSQLAMAGFETLPETTVVEWVEEEAFQTKEVKNNDRGSTQRSSGGKQDIEAKSKLILVTYELETLERRQVPRSCNACHLRLYYV</sequence>
<dbReference type="Proteomes" id="UP001454036">
    <property type="component" value="Unassembled WGS sequence"/>
</dbReference>
<gene>
    <name evidence="1" type="ORF">LIER_13262</name>
</gene>
<proteinExistence type="predicted"/>
<reference evidence="1 2" key="1">
    <citation type="submission" date="2024-01" db="EMBL/GenBank/DDBJ databases">
        <title>The complete chloroplast genome sequence of Lithospermum erythrorhizon: insights into the phylogenetic relationship among Boraginaceae species and the maternal lineages of purple gromwells.</title>
        <authorList>
            <person name="Okada T."/>
            <person name="Watanabe K."/>
        </authorList>
    </citation>
    <scope>NUCLEOTIDE SEQUENCE [LARGE SCALE GENOMIC DNA]</scope>
</reference>
<comment type="caution">
    <text evidence="1">The sequence shown here is derived from an EMBL/GenBank/DDBJ whole genome shotgun (WGS) entry which is preliminary data.</text>
</comment>